<protein>
    <submittedName>
        <fullName evidence="5">DNA mismatch repair protein MutT</fullName>
    </submittedName>
</protein>
<dbReference type="InterPro" id="IPR000086">
    <property type="entry name" value="NUDIX_hydrolase_dom"/>
</dbReference>
<keyword evidence="6" id="KW-1185">Reference proteome</keyword>
<feature type="domain" description="Nudix hydrolase" evidence="4">
    <location>
        <begin position="16"/>
        <end position="148"/>
    </location>
</feature>
<evidence type="ECO:0000313" key="6">
    <source>
        <dbReference type="Proteomes" id="UP000247763"/>
    </source>
</evidence>
<dbReference type="KEGG" id="phb:HYN04_05695"/>
<evidence type="ECO:0000313" key="5">
    <source>
        <dbReference type="EMBL" id="AWM77299.1"/>
    </source>
</evidence>
<name>A0A2Z3HWU8_9CAUL</name>
<dbReference type="PANTHER" id="PTHR43046:SF14">
    <property type="entry name" value="MUTT_NUDIX FAMILY PROTEIN"/>
    <property type="match status" value="1"/>
</dbReference>
<dbReference type="Pfam" id="PF00293">
    <property type="entry name" value="NUDIX"/>
    <property type="match status" value="1"/>
</dbReference>
<dbReference type="Gene3D" id="3.90.79.10">
    <property type="entry name" value="Nucleoside Triphosphate Pyrophosphohydrolase"/>
    <property type="match status" value="1"/>
</dbReference>
<dbReference type="PROSITE" id="PS00893">
    <property type="entry name" value="NUDIX_BOX"/>
    <property type="match status" value="1"/>
</dbReference>
<dbReference type="InterPro" id="IPR015797">
    <property type="entry name" value="NUDIX_hydrolase-like_dom_sf"/>
</dbReference>
<proteinExistence type="inferred from homology"/>
<evidence type="ECO:0000259" key="4">
    <source>
        <dbReference type="PROSITE" id="PS51462"/>
    </source>
</evidence>
<reference evidence="6" key="1">
    <citation type="submission" date="2018-05" db="EMBL/GenBank/DDBJ databases">
        <title>Genome sequencing of Phenylobacterium sp. HYN0004.</title>
        <authorList>
            <person name="Yi H."/>
            <person name="Baek C."/>
        </authorList>
    </citation>
    <scope>NUCLEOTIDE SEQUENCE [LARGE SCALE GENOMIC DNA]</scope>
    <source>
        <strain evidence="6">HYN0004</strain>
    </source>
</reference>
<dbReference type="RefSeq" id="WP_110449866.1">
    <property type="nucleotide sequence ID" value="NZ_CP029479.1"/>
</dbReference>
<dbReference type="OrthoDB" id="9816040at2"/>
<comment type="similarity">
    <text evidence="3">Belongs to the Nudix hydrolase family.</text>
</comment>
<dbReference type="InterPro" id="IPR020476">
    <property type="entry name" value="Nudix_hydrolase"/>
</dbReference>
<keyword evidence="2 3" id="KW-0378">Hydrolase</keyword>
<dbReference type="InterPro" id="IPR020084">
    <property type="entry name" value="NUDIX_hydrolase_CS"/>
</dbReference>
<sequence length="167" mass="17873">MAPPQFGLPEDGRAWPERPSAFGLARRGQRLALVEIGDPAEQVWLALPGGGLEPGESAEVALVREFAEETGLVVRPTGLVGDSSDRVIINAGRAFNVRGRFFAVDILGPAPGGATEPDHRLVWKTPLEAIRGLHRPSHAWAVVEWLRGLQGAGGHSRPARGQGRRTS</sequence>
<dbReference type="EMBL" id="CP029479">
    <property type="protein sequence ID" value="AWM77299.1"/>
    <property type="molecule type" value="Genomic_DNA"/>
</dbReference>
<evidence type="ECO:0000256" key="1">
    <source>
        <dbReference type="ARBA" id="ARBA00001946"/>
    </source>
</evidence>
<dbReference type="PANTHER" id="PTHR43046">
    <property type="entry name" value="GDP-MANNOSE MANNOSYL HYDROLASE"/>
    <property type="match status" value="1"/>
</dbReference>
<dbReference type="SUPFAM" id="SSF55811">
    <property type="entry name" value="Nudix"/>
    <property type="match status" value="1"/>
</dbReference>
<dbReference type="PRINTS" id="PR00502">
    <property type="entry name" value="NUDIXFAMILY"/>
</dbReference>
<dbReference type="AlphaFoldDB" id="A0A2Z3HWU8"/>
<evidence type="ECO:0000256" key="2">
    <source>
        <dbReference type="ARBA" id="ARBA00022801"/>
    </source>
</evidence>
<dbReference type="PROSITE" id="PS51462">
    <property type="entry name" value="NUDIX"/>
    <property type="match status" value="1"/>
</dbReference>
<dbReference type="Proteomes" id="UP000247763">
    <property type="component" value="Chromosome"/>
</dbReference>
<gene>
    <name evidence="5" type="ORF">HYN04_05695</name>
</gene>
<dbReference type="GO" id="GO:0016787">
    <property type="term" value="F:hydrolase activity"/>
    <property type="evidence" value="ECO:0007669"/>
    <property type="project" value="UniProtKB-KW"/>
</dbReference>
<organism evidence="5 6">
    <name type="scientific">Phenylobacterium parvum</name>
    <dbReference type="NCBI Taxonomy" id="2201350"/>
    <lineage>
        <taxon>Bacteria</taxon>
        <taxon>Pseudomonadati</taxon>
        <taxon>Pseudomonadota</taxon>
        <taxon>Alphaproteobacteria</taxon>
        <taxon>Caulobacterales</taxon>
        <taxon>Caulobacteraceae</taxon>
        <taxon>Phenylobacterium</taxon>
    </lineage>
</organism>
<evidence type="ECO:0000256" key="3">
    <source>
        <dbReference type="RuleBase" id="RU003476"/>
    </source>
</evidence>
<comment type="cofactor">
    <cofactor evidence="1">
        <name>Mg(2+)</name>
        <dbReference type="ChEBI" id="CHEBI:18420"/>
    </cofactor>
</comment>
<accession>A0A2Z3HWU8</accession>